<keyword evidence="10" id="KW-1185">Reference proteome</keyword>
<keyword evidence="3" id="KW-1003">Cell membrane</keyword>
<dbReference type="RefSeq" id="WP_262996333.1">
    <property type="nucleotide sequence ID" value="NZ_JAOTJC010000016.1"/>
</dbReference>
<protein>
    <submittedName>
        <fullName evidence="9">Biopolymer transporter ExbD</fullName>
    </submittedName>
</protein>
<sequence length="195" mass="21333">MMLKRRIKRPKKDAELDITSFMNLMIVLVPVLLMMMVFSRITVIELNLPGLQGEGSTDAIAEEQLEVLVGNEGMAVFFPEGYLVKSLPAQAGTGGEIVQDWDGLELILRQLKQTLLAKGVEKKNVTLLIKDDVPYQHIITLLETTRSYKDVVAASVVDAELFPEVGFADVPADLADMERLMQASGAVDTQSGGGQ</sequence>
<dbReference type="EMBL" id="JAOTJC010000016">
    <property type="protein sequence ID" value="MCU7556053.1"/>
    <property type="molecule type" value="Genomic_DNA"/>
</dbReference>
<keyword evidence="6 8" id="KW-0472">Membrane</keyword>
<feature type="transmembrane region" description="Helical" evidence="8">
    <location>
        <begin position="21"/>
        <end position="39"/>
    </location>
</feature>
<evidence type="ECO:0000256" key="4">
    <source>
        <dbReference type="ARBA" id="ARBA00022692"/>
    </source>
</evidence>
<evidence type="ECO:0000313" key="9">
    <source>
        <dbReference type="EMBL" id="MCU7556053.1"/>
    </source>
</evidence>
<evidence type="ECO:0000256" key="6">
    <source>
        <dbReference type="ARBA" id="ARBA00023136"/>
    </source>
</evidence>
<keyword evidence="4 7" id="KW-0812">Transmembrane</keyword>
<accession>A0ABT2VRX9</accession>
<organism evidence="9 10">
    <name type="scientific">Alteromonas salexigens</name>
    <dbReference type="NCBI Taxonomy" id="2982530"/>
    <lineage>
        <taxon>Bacteria</taxon>
        <taxon>Pseudomonadati</taxon>
        <taxon>Pseudomonadota</taxon>
        <taxon>Gammaproteobacteria</taxon>
        <taxon>Alteromonadales</taxon>
        <taxon>Alteromonadaceae</taxon>
        <taxon>Alteromonas/Salinimonas group</taxon>
        <taxon>Alteromonas</taxon>
    </lineage>
</organism>
<evidence type="ECO:0000256" key="7">
    <source>
        <dbReference type="RuleBase" id="RU003879"/>
    </source>
</evidence>
<name>A0ABT2VRX9_9ALTE</name>
<comment type="caution">
    <text evidence="9">The sequence shown here is derived from an EMBL/GenBank/DDBJ whole genome shotgun (WGS) entry which is preliminary data.</text>
</comment>
<evidence type="ECO:0000313" key="10">
    <source>
        <dbReference type="Proteomes" id="UP001209257"/>
    </source>
</evidence>
<keyword evidence="7" id="KW-0813">Transport</keyword>
<reference evidence="10" key="1">
    <citation type="submission" date="2023-07" db="EMBL/GenBank/DDBJ databases">
        <title>Study on multiphase classification of strain Alteromonas salexigens isolated from the Yellow Sea.</title>
        <authorList>
            <person name="Sun L."/>
        </authorList>
    </citation>
    <scope>NUCLEOTIDE SEQUENCE [LARGE SCALE GENOMIC DNA]</scope>
    <source>
        <strain evidence="10">ASW11-19</strain>
    </source>
</reference>
<comment type="subcellular location">
    <subcellularLocation>
        <location evidence="1">Cell membrane</location>
        <topology evidence="1">Single-pass membrane protein</topology>
    </subcellularLocation>
    <subcellularLocation>
        <location evidence="7">Cell membrane</location>
        <topology evidence="7">Single-pass type II membrane protein</topology>
    </subcellularLocation>
</comment>
<keyword evidence="5 8" id="KW-1133">Transmembrane helix</keyword>
<gene>
    <name evidence="9" type="ORF">OCL06_15790</name>
</gene>
<dbReference type="Pfam" id="PF02472">
    <property type="entry name" value="ExbD"/>
    <property type="match status" value="1"/>
</dbReference>
<keyword evidence="7" id="KW-0653">Protein transport</keyword>
<evidence type="ECO:0000256" key="3">
    <source>
        <dbReference type="ARBA" id="ARBA00022475"/>
    </source>
</evidence>
<dbReference type="InterPro" id="IPR003400">
    <property type="entry name" value="ExbD"/>
</dbReference>
<dbReference type="Proteomes" id="UP001209257">
    <property type="component" value="Unassembled WGS sequence"/>
</dbReference>
<evidence type="ECO:0000256" key="5">
    <source>
        <dbReference type="ARBA" id="ARBA00022989"/>
    </source>
</evidence>
<proteinExistence type="inferred from homology"/>
<evidence type="ECO:0000256" key="2">
    <source>
        <dbReference type="ARBA" id="ARBA00005811"/>
    </source>
</evidence>
<evidence type="ECO:0000256" key="8">
    <source>
        <dbReference type="SAM" id="Phobius"/>
    </source>
</evidence>
<comment type="similarity">
    <text evidence="2 7">Belongs to the ExbD/TolR family.</text>
</comment>
<evidence type="ECO:0000256" key="1">
    <source>
        <dbReference type="ARBA" id="ARBA00004162"/>
    </source>
</evidence>